<dbReference type="InterPro" id="IPR005821">
    <property type="entry name" value="Ion_trans_dom"/>
</dbReference>
<evidence type="ECO:0000313" key="10">
    <source>
        <dbReference type="Proteomes" id="UP001642484"/>
    </source>
</evidence>
<evidence type="ECO:0000256" key="3">
    <source>
        <dbReference type="ARBA" id="ARBA00022837"/>
    </source>
</evidence>
<keyword evidence="4 7" id="KW-1133">Transmembrane helix</keyword>
<evidence type="ECO:0000256" key="5">
    <source>
        <dbReference type="ARBA" id="ARBA00023136"/>
    </source>
</evidence>
<dbReference type="InterPro" id="IPR011992">
    <property type="entry name" value="EF-hand-dom_pair"/>
</dbReference>
<dbReference type="InterPro" id="IPR043203">
    <property type="entry name" value="VGCC_Ca_Na"/>
</dbReference>
<feature type="domain" description="EF-hand" evidence="8">
    <location>
        <begin position="400"/>
        <end position="435"/>
    </location>
</feature>
<evidence type="ECO:0000256" key="4">
    <source>
        <dbReference type="ARBA" id="ARBA00022989"/>
    </source>
</evidence>
<dbReference type="Pfam" id="PF00520">
    <property type="entry name" value="Ion_trans"/>
    <property type="match status" value="1"/>
</dbReference>
<comment type="subcellular location">
    <subcellularLocation>
        <location evidence="1">Membrane</location>
        <topology evidence="1">Multi-pass membrane protein</topology>
    </subcellularLocation>
</comment>
<keyword evidence="3" id="KW-0106">Calcium</keyword>
<dbReference type="EMBL" id="CAXAMN010022806">
    <property type="protein sequence ID" value="CAK9072813.1"/>
    <property type="molecule type" value="Genomic_DNA"/>
</dbReference>
<dbReference type="PROSITE" id="PS00018">
    <property type="entry name" value="EF_HAND_1"/>
    <property type="match status" value="1"/>
</dbReference>
<evidence type="ECO:0000259" key="8">
    <source>
        <dbReference type="PROSITE" id="PS50222"/>
    </source>
</evidence>
<reference evidence="9 10" key="1">
    <citation type="submission" date="2024-02" db="EMBL/GenBank/DDBJ databases">
        <authorList>
            <person name="Chen Y."/>
            <person name="Shah S."/>
            <person name="Dougan E. K."/>
            <person name="Thang M."/>
            <person name="Chan C."/>
        </authorList>
    </citation>
    <scope>NUCLEOTIDE SEQUENCE [LARGE SCALE GENOMIC DNA]</scope>
</reference>
<evidence type="ECO:0000256" key="7">
    <source>
        <dbReference type="SAM" id="Phobius"/>
    </source>
</evidence>
<keyword evidence="5 7" id="KW-0472">Membrane</keyword>
<dbReference type="PANTHER" id="PTHR10037:SF62">
    <property type="entry name" value="SODIUM CHANNEL PROTEIN 60E"/>
    <property type="match status" value="1"/>
</dbReference>
<evidence type="ECO:0000313" key="9">
    <source>
        <dbReference type="EMBL" id="CAK9072815.1"/>
    </source>
</evidence>
<dbReference type="SUPFAM" id="SSF81324">
    <property type="entry name" value="Voltage-gated potassium channels"/>
    <property type="match status" value="1"/>
</dbReference>
<accession>A0ABP0PDN6</accession>
<dbReference type="PROSITE" id="PS50222">
    <property type="entry name" value="EF_HAND_2"/>
    <property type="match status" value="1"/>
</dbReference>
<evidence type="ECO:0000256" key="6">
    <source>
        <dbReference type="SAM" id="MobiDB-lite"/>
    </source>
</evidence>
<dbReference type="Proteomes" id="UP001642484">
    <property type="component" value="Unassembled WGS sequence"/>
</dbReference>
<feature type="compositionally biased region" description="Polar residues" evidence="6">
    <location>
        <begin position="588"/>
        <end position="598"/>
    </location>
</feature>
<gene>
    <name evidence="9" type="ORF">CCMP2556_LOCUS35830</name>
</gene>
<keyword evidence="10" id="KW-1185">Reference proteome</keyword>
<feature type="region of interest" description="Disordered" evidence="6">
    <location>
        <begin position="572"/>
        <end position="600"/>
    </location>
</feature>
<proteinExistence type="predicted"/>
<sequence>MQLDDVMEEGSLKSAGSLSPGSRNSRSALSSTPKAKKKKKRSRDRSYSDPDASGESEDQLSRSGSSASLGSIAISPDVAGRRRSQVNPALGDFIKAGTKPIVSSLSEHQSRGWIMARICAVAHSLINDNYLANVTAIVVLFDAWLTCYDIDARAASITDPLITTPTVVSVASDLCLVVYTLELILFFSVRGICVMKTLWRDFLFMVDLGVLVCGYAELILSALGMFDAMTRVGMLRLLRVARILRLTRILRKSASLKELRRLLTMMATCMKALAWSFLICFGVMSFWAMLMVEMVYPIIWELGPEKFPDCGELCVDITGSVMNANLLLFKTVIAGDSWGEIAVPVIQAYPATAIIFVGSQLTLVFGVLNLIVAVVVDTFAEARAHDVLNLAEEMEQEMVTDKKSLQKIFDRIDHDHSGTVTIDELVEGARRDPEFQSRLQVMDIDEVDLQQLFEMIDTEGCGYVEARQFIGPLSRWVRDSKTAPRFVKYNLMRMLNKHDEFVKSVDIRFELLGRRLDEMMEEILYCGRMDSHAESSEDMTPVQRVAAKRHSHSKMTPTGSHSLQNQFRQFRATKAQGAAEEDEAVEQPQASSRPTFTTLRGPGDEIMHLEHELAESFRSAMEALQKSVMESMSTLKRNTIVTESTVHELFTLMSSRIPARGQLDKAS</sequence>
<dbReference type="Gene3D" id="1.10.238.10">
    <property type="entry name" value="EF-hand"/>
    <property type="match status" value="1"/>
</dbReference>
<dbReference type="InterPro" id="IPR018247">
    <property type="entry name" value="EF_Hand_1_Ca_BS"/>
</dbReference>
<evidence type="ECO:0000256" key="2">
    <source>
        <dbReference type="ARBA" id="ARBA00022692"/>
    </source>
</evidence>
<dbReference type="EMBL" id="CAXAMN010022806">
    <property type="protein sequence ID" value="CAK9072815.1"/>
    <property type="molecule type" value="Genomic_DNA"/>
</dbReference>
<feature type="transmembrane region" description="Helical" evidence="7">
    <location>
        <begin position="176"/>
        <end position="195"/>
    </location>
</feature>
<feature type="region of interest" description="Disordered" evidence="6">
    <location>
        <begin position="1"/>
        <end position="69"/>
    </location>
</feature>
<dbReference type="PANTHER" id="PTHR10037">
    <property type="entry name" value="VOLTAGE-GATED CATION CHANNEL CALCIUM AND SODIUM"/>
    <property type="match status" value="1"/>
</dbReference>
<evidence type="ECO:0000256" key="1">
    <source>
        <dbReference type="ARBA" id="ARBA00004141"/>
    </source>
</evidence>
<comment type="caution">
    <text evidence="9">The sequence shown here is derived from an EMBL/GenBank/DDBJ whole genome shotgun (WGS) entry which is preliminary data.</text>
</comment>
<feature type="transmembrane region" description="Helical" evidence="7">
    <location>
        <begin position="353"/>
        <end position="376"/>
    </location>
</feature>
<protein>
    <recommendedName>
        <fullName evidence="8">EF-hand domain-containing protein</fullName>
    </recommendedName>
</protein>
<feature type="transmembrane region" description="Helical" evidence="7">
    <location>
        <begin position="202"/>
        <end position="226"/>
    </location>
</feature>
<feature type="transmembrane region" description="Helical" evidence="7">
    <location>
        <begin position="272"/>
        <end position="299"/>
    </location>
</feature>
<organism evidence="9 10">
    <name type="scientific">Durusdinium trenchii</name>
    <dbReference type="NCBI Taxonomy" id="1381693"/>
    <lineage>
        <taxon>Eukaryota</taxon>
        <taxon>Sar</taxon>
        <taxon>Alveolata</taxon>
        <taxon>Dinophyceae</taxon>
        <taxon>Suessiales</taxon>
        <taxon>Symbiodiniaceae</taxon>
        <taxon>Durusdinium</taxon>
    </lineage>
</organism>
<dbReference type="InterPro" id="IPR002048">
    <property type="entry name" value="EF_hand_dom"/>
</dbReference>
<dbReference type="Gene3D" id="1.10.287.70">
    <property type="match status" value="1"/>
</dbReference>
<dbReference type="Gene3D" id="1.20.120.350">
    <property type="entry name" value="Voltage-gated potassium channels. Chain C"/>
    <property type="match status" value="1"/>
</dbReference>
<feature type="compositionally biased region" description="Polar residues" evidence="6">
    <location>
        <begin position="14"/>
        <end position="26"/>
    </location>
</feature>
<dbReference type="InterPro" id="IPR027359">
    <property type="entry name" value="Volt_channel_dom_sf"/>
</dbReference>
<name>A0ABP0PDN6_9DINO</name>
<feature type="compositionally biased region" description="Basic residues" evidence="6">
    <location>
        <begin position="34"/>
        <end position="43"/>
    </location>
</feature>
<dbReference type="SUPFAM" id="SSF47473">
    <property type="entry name" value="EF-hand"/>
    <property type="match status" value="1"/>
</dbReference>
<keyword evidence="2 7" id="KW-0812">Transmembrane</keyword>